<keyword evidence="1" id="KW-1133">Transmembrane helix</keyword>
<name>A0A2H9T183_9BACT</name>
<keyword evidence="1" id="KW-0812">Transmembrane</keyword>
<comment type="caution">
    <text evidence="2">The sequence shown here is derived from an EMBL/GenBank/DDBJ whole genome shotgun (WGS) entry which is preliminary data.</text>
</comment>
<keyword evidence="1" id="KW-0472">Membrane</keyword>
<feature type="transmembrane region" description="Helical" evidence="1">
    <location>
        <begin position="37"/>
        <end position="63"/>
    </location>
</feature>
<accession>A0A2H9T183</accession>
<protein>
    <submittedName>
        <fullName evidence="2">Uncharacterized protein</fullName>
    </submittedName>
</protein>
<gene>
    <name evidence="2" type="ORF">COU98_01860</name>
</gene>
<dbReference type="EMBL" id="PFEN01000033">
    <property type="protein sequence ID" value="PJE69482.1"/>
    <property type="molecule type" value="Genomic_DNA"/>
</dbReference>
<evidence type="ECO:0000256" key="1">
    <source>
        <dbReference type="SAM" id="Phobius"/>
    </source>
</evidence>
<reference evidence="3" key="1">
    <citation type="submission" date="2017-09" db="EMBL/GenBank/DDBJ databases">
        <title>Depth-based differentiation of microbial function through sediment-hosted aquifers and enrichment of novel symbionts in the deep terrestrial subsurface.</title>
        <authorList>
            <person name="Probst A.J."/>
            <person name="Ladd B."/>
            <person name="Jarett J.K."/>
            <person name="Geller-Mcgrath D.E."/>
            <person name="Sieber C.M.K."/>
            <person name="Emerson J.B."/>
            <person name="Anantharaman K."/>
            <person name="Thomas B.C."/>
            <person name="Malmstrom R."/>
            <person name="Stieglmeier M."/>
            <person name="Klingl A."/>
            <person name="Woyke T."/>
            <person name="Ryan C.M."/>
            <person name="Banfield J.F."/>
        </authorList>
    </citation>
    <scope>NUCLEOTIDE SEQUENCE [LARGE SCALE GENOMIC DNA]</scope>
</reference>
<dbReference type="AlphaFoldDB" id="A0A2H9T183"/>
<proteinExistence type="predicted"/>
<feature type="non-terminal residue" evidence="2">
    <location>
        <position position="1"/>
    </location>
</feature>
<sequence length="65" mass="7062">VSQKDKTVDLQQEVEKMLQEQLKGMLPADFLPKILNLMAWSIGAGVLIFGGSHISGIGIKLLAKN</sequence>
<dbReference type="Proteomes" id="UP000236946">
    <property type="component" value="Unassembled WGS sequence"/>
</dbReference>
<evidence type="ECO:0000313" key="3">
    <source>
        <dbReference type="Proteomes" id="UP000236946"/>
    </source>
</evidence>
<evidence type="ECO:0000313" key="2">
    <source>
        <dbReference type="EMBL" id="PJE69482.1"/>
    </source>
</evidence>
<organism evidence="2 3">
    <name type="scientific">Candidatus Staskawiczbacteria bacterium CG10_big_fil_rev_8_21_14_0_10_38_10</name>
    <dbReference type="NCBI Taxonomy" id="1974891"/>
    <lineage>
        <taxon>Bacteria</taxon>
        <taxon>Candidatus Staskawicziibacteriota</taxon>
    </lineage>
</organism>